<evidence type="ECO:0000313" key="7">
    <source>
        <dbReference type="Proteomes" id="UP001187415"/>
    </source>
</evidence>
<dbReference type="SUPFAM" id="SSF81324">
    <property type="entry name" value="Voltage-gated potassium channels"/>
    <property type="match status" value="1"/>
</dbReference>
<evidence type="ECO:0000256" key="5">
    <source>
        <dbReference type="SAM" id="Phobius"/>
    </source>
</evidence>
<feature type="transmembrane region" description="Helical" evidence="5">
    <location>
        <begin position="12"/>
        <end position="31"/>
    </location>
</feature>
<accession>A0AA88N8D7</accession>
<dbReference type="AlphaFoldDB" id="A0AA88N8D7"/>
<keyword evidence="7" id="KW-1185">Reference proteome</keyword>
<dbReference type="GO" id="GO:0030322">
    <property type="term" value="P:stabilization of membrane potential"/>
    <property type="evidence" value="ECO:0007669"/>
    <property type="project" value="TreeGrafter"/>
</dbReference>
<reference evidence="6" key="1">
    <citation type="submission" date="2023-07" db="EMBL/GenBank/DDBJ databases">
        <title>Chromosome-level Genome Assembly of Striped Snakehead (Channa striata).</title>
        <authorList>
            <person name="Liu H."/>
        </authorList>
    </citation>
    <scope>NUCLEOTIDE SEQUENCE</scope>
    <source>
        <strain evidence="6">Gz</strain>
        <tissue evidence="6">Muscle</tissue>
    </source>
</reference>
<dbReference type="Proteomes" id="UP001187415">
    <property type="component" value="Unassembled WGS sequence"/>
</dbReference>
<organism evidence="6 7">
    <name type="scientific">Channa striata</name>
    <name type="common">Snakehead murrel</name>
    <name type="synonym">Ophicephalus striatus</name>
    <dbReference type="NCBI Taxonomy" id="64152"/>
    <lineage>
        <taxon>Eukaryota</taxon>
        <taxon>Metazoa</taxon>
        <taxon>Chordata</taxon>
        <taxon>Craniata</taxon>
        <taxon>Vertebrata</taxon>
        <taxon>Euteleostomi</taxon>
        <taxon>Actinopterygii</taxon>
        <taxon>Neopterygii</taxon>
        <taxon>Teleostei</taxon>
        <taxon>Neoteleostei</taxon>
        <taxon>Acanthomorphata</taxon>
        <taxon>Anabantaria</taxon>
        <taxon>Anabantiformes</taxon>
        <taxon>Channoidei</taxon>
        <taxon>Channidae</taxon>
        <taxon>Channa</taxon>
    </lineage>
</organism>
<evidence type="ECO:0000256" key="3">
    <source>
        <dbReference type="ARBA" id="ARBA00022989"/>
    </source>
</evidence>
<evidence type="ECO:0000256" key="1">
    <source>
        <dbReference type="ARBA" id="ARBA00004141"/>
    </source>
</evidence>
<keyword evidence="3 5" id="KW-1133">Transmembrane helix</keyword>
<dbReference type="PANTHER" id="PTHR11003:SF249">
    <property type="entry name" value="TWO PORE POTASSIUM CHANNEL PROTEIN SUP-9"/>
    <property type="match status" value="1"/>
</dbReference>
<dbReference type="InterPro" id="IPR003280">
    <property type="entry name" value="2pore_dom_K_chnl"/>
</dbReference>
<dbReference type="EMBL" id="JAUPFM010000005">
    <property type="protein sequence ID" value="KAK2852083.1"/>
    <property type="molecule type" value="Genomic_DNA"/>
</dbReference>
<keyword evidence="2 5" id="KW-0812">Transmembrane</keyword>
<gene>
    <name evidence="6" type="ORF">Q5P01_008359</name>
</gene>
<name>A0AA88N8D7_CHASR</name>
<dbReference type="Gene3D" id="1.10.287.70">
    <property type="match status" value="1"/>
</dbReference>
<evidence type="ECO:0000313" key="6">
    <source>
        <dbReference type="EMBL" id="KAK2852083.1"/>
    </source>
</evidence>
<proteinExistence type="predicted"/>
<dbReference type="GO" id="GO:0015271">
    <property type="term" value="F:outward rectifier potassium channel activity"/>
    <property type="evidence" value="ECO:0007669"/>
    <property type="project" value="TreeGrafter"/>
</dbReference>
<evidence type="ECO:0000256" key="2">
    <source>
        <dbReference type="ARBA" id="ARBA00022692"/>
    </source>
</evidence>
<protein>
    <submittedName>
        <fullName evidence="6">Uncharacterized protein</fullName>
    </submittedName>
</protein>
<comment type="subcellular location">
    <subcellularLocation>
        <location evidence="1">Membrane</location>
        <topology evidence="1">Multi-pass membrane protein</topology>
    </subcellularLocation>
</comment>
<dbReference type="PANTHER" id="PTHR11003">
    <property type="entry name" value="POTASSIUM CHANNEL, SUBFAMILY K"/>
    <property type="match status" value="1"/>
</dbReference>
<keyword evidence="4 5" id="KW-0472">Membrane</keyword>
<dbReference type="GO" id="GO:0005886">
    <property type="term" value="C:plasma membrane"/>
    <property type="evidence" value="ECO:0007669"/>
    <property type="project" value="TreeGrafter"/>
</dbReference>
<dbReference type="GO" id="GO:0022841">
    <property type="term" value="F:potassium ion leak channel activity"/>
    <property type="evidence" value="ECO:0007669"/>
    <property type="project" value="TreeGrafter"/>
</dbReference>
<sequence length="108" mass="11960">MCSLCQENAFPCLLLCYLLLVLLGGVVFMVVEQPVEKELQAAVEELHRSFLRENPCVKESRLRELLAKALSAHHRGVAVLKADAEESGYDFSSSLYFAIATLATMGKK</sequence>
<comment type="caution">
    <text evidence="6">The sequence shown here is derived from an EMBL/GenBank/DDBJ whole genome shotgun (WGS) entry which is preliminary data.</text>
</comment>
<evidence type="ECO:0000256" key="4">
    <source>
        <dbReference type="ARBA" id="ARBA00023136"/>
    </source>
</evidence>